<gene>
    <name evidence="1" type="ORF">Vbra_14090</name>
</gene>
<dbReference type="EMBL" id="CDMY01000356">
    <property type="protein sequence ID" value="CEM04714.1"/>
    <property type="molecule type" value="Genomic_DNA"/>
</dbReference>
<keyword evidence="2" id="KW-1185">Reference proteome</keyword>
<protein>
    <submittedName>
        <fullName evidence="1">Uncharacterized protein</fullName>
    </submittedName>
</protein>
<evidence type="ECO:0000313" key="2">
    <source>
        <dbReference type="Proteomes" id="UP000041254"/>
    </source>
</evidence>
<dbReference type="Proteomes" id="UP000041254">
    <property type="component" value="Unassembled WGS sequence"/>
</dbReference>
<reference evidence="1 2" key="1">
    <citation type="submission" date="2014-11" db="EMBL/GenBank/DDBJ databases">
        <authorList>
            <person name="Zhu J."/>
            <person name="Qi W."/>
            <person name="Song R."/>
        </authorList>
    </citation>
    <scope>NUCLEOTIDE SEQUENCE [LARGE SCALE GENOMIC DNA]</scope>
</reference>
<accession>A0A0G4EZF0</accession>
<dbReference type="InterPro" id="IPR013083">
    <property type="entry name" value="Znf_RING/FYVE/PHD"/>
</dbReference>
<name>A0A0G4EZF0_VITBC</name>
<evidence type="ECO:0000313" key="1">
    <source>
        <dbReference type="EMBL" id="CEM04714.1"/>
    </source>
</evidence>
<proteinExistence type="predicted"/>
<dbReference type="Gene3D" id="3.30.40.10">
    <property type="entry name" value="Zinc/RING finger domain, C3HC4 (zinc finger)"/>
    <property type="match status" value="1"/>
</dbReference>
<dbReference type="VEuPathDB" id="CryptoDB:Vbra_14090"/>
<sequence length="78" mass="9023">MIKLMPCKHIPYCVRCFGDFKKTHEKNVAKVQAENGKMEAGEPLKDLPVFACPCCRKPIEFAGSREEVRKWVEDDYMT</sequence>
<dbReference type="AlphaFoldDB" id="A0A0G4EZF0"/>
<organism evidence="1 2">
    <name type="scientific">Vitrella brassicaformis (strain CCMP3155)</name>
    <dbReference type="NCBI Taxonomy" id="1169540"/>
    <lineage>
        <taxon>Eukaryota</taxon>
        <taxon>Sar</taxon>
        <taxon>Alveolata</taxon>
        <taxon>Colpodellida</taxon>
        <taxon>Vitrellaceae</taxon>
        <taxon>Vitrella</taxon>
    </lineage>
</organism>
<dbReference type="InParanoid" id="A0A0G4EZF0"/>